<proteinExistence type="predicted"/>
<evidence type="ECO:0000313" key="2">
    <source>
        <dbReference type="Proteomes" id="UP000006180"/>
    </source>
</evidence>
<name>I3WZI1_SINF2</name>
<dbReference type="RefSeq" id="WP_014761231.1">
    <property type="nucleotide sequence ID" value="NC_018000.1"/>
</dbReference>
<dbReference type="AlphaFoldDB" id="I3WZI1"/>
<evidence type="ECO:0000313" key="1">
    <source>
        <dbReference type="EMBL" id="AFL49037.1"/>
    </source>
</evidence>
<protein>
    <submittedName>
        <fullName evidence="1">Uncharacterized protein</fullName>
    </submittedName>
</protein>
<accession>I3WZI1</accession>
<reference evidence="1 2" key="1">
    <citation type="journal article" date="2012" name="J. Bacteriol.">
        <title>Complete genome sequence of the broad-host-range strain Sinorhizobium fredii USDA257.</title>
        <authorList>
            <person name="Schuldes J."/>
            <person name="Rodriguez Orbegoso M."/>
            <person name="Schmeisser C."/>
            <person name="Krishnan H.B."/>
            <person name="Daniel R."/>
            <person name="Streit W.R."/>
        </authorList>
    </citation>
    <scope>NUCLEOTIDE SEQUENCE [LARGE SCALE GENOMIC DNA]</scope>
    <source>
        <strain evidence="1 2">USDA 257</strain>
    </source>
</reference>
<dbReference type="eggNOG" id="ENOG5033WSZ">
    <property type="taxonomic scope" value="Bacteria"/>
</dbReference>
<organism evidence="1 2">
    <name type="scientific">Sinorhizobium fredii (strain USDA 257)</name>
    <dbReference type="NCBI Taxonomy" id="1185652"/>
    <lineage>
        <taxon>Bacteria</taxon>
        <taxon>Pseudomonadati</taxon>
        <taxon>Pseudomonadota</taxon>
        <taxon>Alphaproteobacteria</taxon>
        <taxon>Hyphomicrobiales</taxon>
        <taxon>Rhizobiaceae</taxon>
        <taxon>Sinorhizobium/Ensifer group</taxon>
        <taxon>Sinorhizobium</taxon>
    </lineage>
</organism>
<dbReference type="Proteomes" id="UP000006180">
    <property type="component" value="Chromosome"/>
</dbReference>
<dbReference type="HOGENOM" id="CLU_397885_0_0_5"/>
<dbReference type="KEGG" id="sfd:USDA257_c04400"/>
<gene>
    <name evidence="1" type="ORF">USDA257_c04400</name>
</gene>
<sequence length="692" mass="74303">MSGSGSIITVLDMFGARLPGDLAFSLSQCGSISADHPLAGEIAAALGGKAASLPYPRRQDFMWVTLAPTAEQLRCVIEDLRCWVLPSFGWESSPPIVSDGGPAGRMGALLLAQSPQGYFRWHSRPADTDHVIARLATMRAVIAQAPARLSQLRPTLEMLRRQFTLGLATGDRDMALQAIDEIDQRQLDTASNALSMSIRVAAAFGDDQAIVDHPQLDNLLSMRVPQRVIESVLLAHHAVFLADLEAAGDIKAALAAYLPLHDRLSGLAGHPADDADTGIVRMAAYDAALAEDARRLHLLADRFAGDTVVAALVASPPPIAPLPILEPAGQPAPETEAQSVEPAFGEPLQPSVAELETVRVAPVAVTAEPALPLGWSDVPALVATSAREPLAALLQHAALMPDACDPGDGDFLIELLTDSEIIADTKKRAQADQVLTTVIDAYVCEERFPRRERLGLYETVLDIWSSSRALSTDPIDGQLLLTMADALLRLNGHLEAAVATMITRWWEARPVRSRLAWLGEALELLTEQSSAQDYLGLWYAGAGLINVDHEGFSVADRYLWYRLGRRLGLDGTATDEALGVDWLPLHSADDPLLAAGFRKIAIVSLHERAAREAAAQIEDRTQAHVVLVTDHAAGEGTASAATADVILFVWGAAKHAVYRAFDKVRDRLEYVQGTGSASIVRALERRVRAAGG</sequence>
<dbReference type="EMBL" id="CP003563">
    <property type="protein sequence ID" value="AFL49037.1"/>
    <property type="molecule type" value="Genomic_DNA"/>
</dbReference>
<dbReference type="STRING" id="1185652.USDA257_c04400"/>
<dbReference type="PATRIC" id="fig|1185652.3.peg.454"/>